<keyword evidence="1" id="KW-0479">Metal-binding</keyword>
<dbReference type="GO" id="GO:0016829">
    <property type="term" value="F:lyase activity"/>
    <property type="evidence" value="ECO:0007669"/>
    <property type="project" value="UniProtKB-KW"/>
</dbReference>
<evidence type="ECO:0000313" key="5">
    <source>
        <dbReference type="EMBL" id="GEP43809.1"/>
    </source>
</evidence>
<dbReference type="SUPFAM" id="SSF53800">
    <property type="entry name" value="Chelatase"/>
    <property type="match status" value="1"/>
</dbReference>
<dbReference type="EMBL" id="BKAG01000021">
    <property type="protein sequence ID" value="GEP43809.1"/>
    <property type="molecule type" value="Genomic_DNA"/>
</dbReference>
<dbReference type="Gene3D" id="3.30.70.2320">
    <property type="match status" value="1"/>
</dbReference>
<dbReference type="AlphaFoldDB" id="A0A512MAQ7"/>
<proteinExistence type="predicted"/>
<dbReference type="PANTHER" id="PTHR33542:SF3">
    <property type="entry name" value="SIROHYDROCHLORIN FERROCHELATASE, CHLOROPLASTIC"/>
    <property type="match status" value="1"/>
</dbReference>
<evidence type="ECO:0000259" key="4">
    <source>
        <dbReference type="Pfam" id="PF18069"/>
    </source>
</evidence>
<comment type="caution">
    <text evidence="5">The sequence shown here is derived from an EMBL/GenBank/DDBJ whole genome shotgun (WGS) entry which is preliminary data.</text>
</comment>
<name>A0A512MAQ7_9BACT</name>
<keyword evidence="6" id="KW-1185">Reference proteome</keyword>
<dbReference type="OrthoDB" id="1489951at2"/>
<dbReference type="Gene3D" id="3.30.1360.190">
    <property type="match status" value="1"/>
</dbReference>
<dbReference type="GO" id="GO:0046872">
    <property type="term" value="F:metal ion binding"/>
    <property type="evidence" value="ECO:0007669"/>
    <property type="project" value="UniProtKB-KW"/>
</dbReference>
<evidence type="ECO:0000259" key="3">
    <source>
        <dbReference type="Pfam" id="PF18009"/>
    </source>
</evidence>
<dbReference type="InterPro" id="IPR041181">
    <property type="entry name" value="DR2241_middle"/>
</dbReference>
<keyword evidence="2" id="KW-0456">Lyase</keyword>
<reference evidence="5 6" key="1">
    <citation type="submission" date="2019-07" db="EMBL/GenBank/DDBJ databases">
        <title>Whole genome shotgun sequence of Brevifollis gellanilyticus NBRC 108608.</title>
        <authorList>
            <person name="Hosoyama A."/>
            <person name="Uohara A."/>
            <person name="Ohji S."/>
            <person name="Ichikawa N."/>
        </authorList>
    </citation>
    <scope>NUCLEOTIDE SEQUENCE [LARGE SCALE GENOMIC DNA]</scope>
    <source>
        <strain evidence="5 6">NBRC 108608</strain>
    </source>
</reference>
<feature type="domain" description="DR2241 4Fe-4S iron-sulfur cluster binding" evidence="3">
    <location>
        <begin position="391"/>
        <end position="484"/>
    </location>
</feature>
<accession>A0A512MAQ7</accession>
<dbReference type="Pfam" id="PF01903">
    <property type="entry name" value="CbiX"/>
    <property type="match status" value="2"/>
</dbReference>
<dbReference type="Pfam" id="PF18069">
    <property type="entry name" value="DR2241"/>
    <property type="match status" value="1"/>
</dbReference>
<dbReference type="NCBIfam" id="NF002671">
    <property type="entry name" value="PRK02395.1-3"/>
    <property type="match status" value="1"/>
</dbReference>
<dbReference type="CDD" id="cd03416">
    <property type="entry name" value="CbiX_SirB_N"/>
    <property type="match status" value="1"/>
</dbReference>
<protein>
    <recommendedName>
        <fullName evidence="7">Cobalamin biosynthesis protein CbiX</fullName>
    </recommendedName>
</protein>
<dbReference type="InterPro" id="IPR050963">
    <property type="entry name" value="Sirohydro_Cobaltochel/CbiX"/>
</dbReference>
<sequence length="497" mass="55386">MNSQPSPYSHAALIIVGHGSTVNPDSSAPTHQHADSIRKQKLFREVVCCFWKEEPNMREVYESVDSDDIYIVPNFISEGYFCQQVLPRELRLEGPVTQRDGRTIRYCDPVGIHPNMTKLLLQRADEVAPGVPRGETSLVIVGHGTNLNENSTKAIQDQVKLIREGGYGFAEVVDAYMEEAPLVSEWDKLTTSPNVVVVPFFIADGLHSFQDIPVLLGIEQEVGKALSQMDVFRHNPIPLRGRQLYYSSAIGTEALMAEVILDQVRDFDTKHGRNDEARMPNDELKSALARWLDEGRDVIGQIKIIKEGQGFVLHHLDDTQETVQDYFGNAVDAREIARYDASGEFRPIKTAPTLIRGWQMDLRNLDELLLALEFFYPAAVGMAMAQEKSTLEPVPLRSLLQRQTGMYRFANGITDEQADEIIGECCDTSTKCLRRIVYTLDGTRAFSGPAATKLSDDAGHVSGQNKAITLFCMESCNHIVSAARGVARKNAEKKTDA</sequence>
<dbReference type="RefSeq" id="WP_146851378.1">
    <property type="nucleotide sequence ID" value="NZ_BKAG01000021.1"/>
</dbReference>
<evidence type="ECO:0000256" key="2">
    <source>
        <dbReference type="ARBA" id="ARBA00023239"/>
    </source>
</evidence>
<feature type="domain" description="DR2241 stabilising" evidence="4">
    <location>
        <begin position="292"/>
        <end position="381"/>
    </location>
</feature>
<organism evidence="5 6">
    <name type="scientific">Brevifollis gellanilyticus</name>
    <dbReference type="NCBI Taxonomy" id="748831"/>
    <lineage>
        <taxon>Bacteria</taxon>
        <taxon>Pseudomonadati</taxon>
        <taxon>Verrucomicrobiota</taxon>
        <taxon>Verrucomicrobiia</taxon>
        <taxon>Verrucomicrobiales</taxon>
        <taxon>Verrucomicrobiaceae</taxon>
    </lineage>
</organism>
<evidence type="ECO:0000313" key="6">
    <source>
        <dbReference type="Proteomes" id="UP000321577"/>
    </source>
</evidence>
<evidence type="ECO:0008006" key="7">
    <source>
        <dbReference type="Google" id="ProtNLM"/>
    </source>
</evidence>
<gene>
    <name evidence="5" type="ORF">BGE01nite_31000</name>
</gene>
<dbReference type="Gene3D" id="3.40.50.1400">
    <property type="match status" value="2"/>
</dbReference>
<dbReference type="PANTHER" id="PTHR33542">
    <property type="entry name" value="SIROHYDROCHLORIN FERROCHELATASE, CHLOROPLASTIC"/>
    <property type="match status" value="1"/>
</dbReference>
<dbReference type="InterPro" id="IPR041346">
    <property type="entry name" value="DR2241_Fer4"/>
</dbReference>
<dbReference type="InterPro" id="IPR002762">
    <property type="entry name" value="CbiX-like"/>
</dbReference>
<evidence type="ECO:0000256" key="1">
    <source>
        <dbReference type="ARBA" id="ARBA00022723"/>
    </source>
</evidence>
<dbReference type="Proteomes" id="UP000321577">
    <property type="component" value="Unassembled WGS sequence"/>
</dbReference>
<dbReference type="Pfam" id="PF18009">
    <property type="entry name" value="Fer4_23"/>
    <property type="match status" value="1"/>
</dbReference>